<dbReference type="PANTHER" id="PTHR21451:SF0">
    <property type="entry name" value="HISTONE-LYSINE N-METHYLTRANSFERASE, H3 LYSINE-79 SPECIFIC"/>
    <property type="match status" value="1"/>
</dbReference>
<reference evidence="14 15" key="1">
    <citation type="journal article" date="2016" name="Mol. Biol. Evol.">
        <title>Comparative Genomics of Early-Diverging Mushroom-Forming Fungi Provides Insights into the Origins of Lignocellulose Decay Capabilities.</title>
        <authorList>
            <person name="Nagy L.G."/>
            <person name="Riley R."/>
            <person name="Tritt A."/>
            <person name="Adam C."/>
            <person name="Daum C."/>
            <person name="Floudas D."/>
            <person name="Sun H."/>
            <person name="Yadav J.S."/>
            <person name="Pangilinan J."/>
            <person name="Larsson K.H."/>
            <person name="Matsuura K."/>
            <person name="Barry K."/>
            <person name="Labutti K."/>
            <person name="Kuo R."/>
            <person name="Ohm R.A."/>
            <person name="Bhattacharya S.S."/>
            <person name="Shirouzu T."/>
            <person name="Yoshinaga Y."/>
            <person name="Martin F.M."/>
            <person name="Grigoriev I.V."/>
            <person name="Hibbett D.S."/>
        </authorList>
    </citation>
    <scope>NUCLEOTIDE SEQUENCE [LARGE SCALE GENOMIC DNA]</scope>
    <source>
        <strain evidence="14 15">CBS 109695</strain>
    </source>
</reference>
<feature type="compositionally biased region" description="Polar residues" evidence="12">
    <location>
        <begin position="99"/>
        <end position="112"/>
    </location>
</feature>
<evidence type="ECO:0000256" key="10">
    <source>
        <dbReference type="ARBA" id="ARBA00047770"/>
    </source>
</evidence>
<protein>
    <recommendedName>
        <fullName evidence="3 11">Histone-lysine N-methyltransferase, H3 lysine-79 specific</fullName>
        <ecNumber evidence="2 11">2.1.1.360</ecNumber>
    </recommendedName>
    <alternativeName>
        <fullName evidence="9 11">Histone H3-K79 methyltransferase</fullName>
    </alternativeName>
</protein>
<evidence type="ECO:0000256" key="8">
    <source>
        <dbReference type="ARBA" id="ARBA00023242"/>
    </source>
</evidence>
<evidence type="ECO:0000256" key="12">
    <source>
        <dbReference type="SAM" id="MobiDB-lite"/>
    </source>
</evidence>
<dbReference type="CDD" id="cd02440">
    <property type="entry name" value="AdoMet_MTases"/>
    <property type="match status" value="1"/>
</dbReference>
<feature type="compositionally biased region" description="Pro residues" evidence="12">
    <location>
        <begin position="74"/>
        <end position="84"/>
    </location>
</feature>
<keyword evidence="8 11" id="KW-0539">Nucleus</keyword>
<evidence type="ECO:0000256" key="9">
    <source>
        <dbReference type="ARBA" id="ARBA00029821"/>
    </source>
</evidence>
<dbReference type="InterPro" id="IPR025789">
    <property type="entry name" value="DOT1_dom"/>
</dbReference>
<name>A0A166TAG8_9AGAM</name>
<keyword evidence="6 11" id="KW-0949">S-adenosyl-L-methionine</keyword>
<comment type="similarity">
    <text evidence="11">Belongs to the class I-like SAM-binding methyltransferase superfamily. DOT1 family.</text>
</comment>
<dbReference type="AlphaFoldDB" id="A0A166TAG8"/>
<sequence length="594" mass="66308">MVASTSYAKPIITTRRAWKLQQQEDVQSPIFPEADSAATTPSSSDTVVVSVVRTRKEPHHPSGPSTKPSKKSRSPPPVHVPKPQPQLLRVKKREPSSLPPSRQTSRPRTLASSPEPEPEPIARSRSVSTFAPVDTPISRPCAIEEDGKPGPGFLSNEDVVWRLMENDRNYYKGFFKNLDDPSDKSFEPESYPVMDLEFPNNHASERYILLAPRDPDHYHPVFCLEASLYVIIENYLTPPQQSLFGAIPAATLSHITQDQSSSPSSAVSSPSGIELSSSTSSLYSGPPKANYLRQVQRAIHRQDGPLFMRTMNIINSLLRSLKYPPLPADPFDDDLAPNELKAAVCNWKNVPKDVRGRVYEETYQRCVGPNAMRLEKSYKVWSNEVYGELLPPLLSDIFKVTGLGPNSLFMDLGSGVGNAVLQASLVTGCTSYGVEIGKMPAELARAQLEQMKKRCRMWGFNMGKVELEEGDMLRSERMTEMIKKADVVLINNKVFAQTLNEAIRASFLDLKEGAIVVSLATFWDTNKNITERNVNDMSAIFNVTERHYRSGSVSWGNGGGQYYIHRVDREGYRKIQERIESSSARAGRYRGSAR</sequence>
<dbReference type="SUPFAM" id="SSF53335">
    <property type="entry name" value="S-adenosyl-L-methionine-dependent methyltransferases"/>
    <property type="match status" value="1"/>
</dbReference>
<dbReference type="STRING" id="436010.A0A166TAG8"/>
<dbReference type="PANTHER" id="PTHR21451">
    <property type="entry name" value="HISTONE H3 METHYLTRANSFERASE"/>
    <property type="match status" value="1"/>
</dbReference>
<feature type="region of interest" description="Disordered" evidence="12">
    <location>
        <begin position="257"/>
        <end position="284"/>
    </location>
</feature>
<dbReference type="GO" id="GO:0000077">
    <property type="term" value="P:DNA damage checkpoint signaling"/>
    <property type="evidence" value="ECO:0007669"/>
    <property type="project" value="TreeGrafter"/>
</dbReference>
<dbReference type="OrthoDB" id="443402at2759"/>
<dbReference type="EC" id="2.1.1.360" evidence="2 11"/>
<dbReference type="GO" id="GO:0032259">
    <property type="term" value="P:methylation"/>
    <property type="evidence" value="ECO:0007669"/>
    <property type="project" value="UniProtKB-KW"/>
</dbReference>
<evidence type="ECO:0000256" key="6">
    <source>
        <dbReference type="ARBA" id="ARBA00022691"/>
    </source>
</evidence>
<dbReference type="Proteomes" id="UP000076532">
    <property type="component" value="Unassembled WGS sequence"/>
</dbReference>
<organism evidence="14 15">
    <name type="scientific">Athelia psychrophila</name>
    <dbReference type="NCBI Taxonomy" id="1759441"/>
    <lineage>
        <taxon>Eukaryota</taxon>
        <taxon>Fungi</taxon>
        <taxon>Dikarya</taxon>
        <taxon>Basidiomycota</taxon>
        <taxon>Agaricomycotina</taxon>
        <taxon>Agaricomycetes</taxon>
        <taxon>Agaricomycetidae</taxon>
        <taxon>Atheliales</taxon>
        <taxon>Atheliaceae</taxon>
        <taxon>Athelia</taxon>
    </lineage>
</organism>
<proteinExistence type="inferred from homology"/>
<dbReference type="PROSITE" id="PS51569">
    <property type="entry name" value="DOT1"/>
    <property type="match status" value="1"/>
</dbReference>
<evidence type="ECO:0000256" key="3">
    <source>
        <dbReference type="ARBA" id="ARBA00020987"/>
    </source>
</evidence>
<comment type="catalytic activity">
    <reaction evidence="10 11">
        <text>L-lysyl(79)-[histone H3] + 3 S-adenosyl-L-methionine = N(6),N(6),N(6)-trimethyl-L-lysyl(79)-[histone H3] + 3 S-adenosyl-L-homocysteine + 3 H(+)</text>
        <dbReference type="Rhea" id="RHEA:60328"/>
        <dbReference type="Rhea" id="RHEA-COMP:15549"/>
        <dbReference type="Rhea" id="RHEA-COMP:15552"/>
        <dbReference type="ChEBI" id="CHEBI:15378"/>
        <dbReference type="ChEBI" id="CHEBI:29969"/>
        <dbReference type="ChEBI" id="CHEBI:57856"/>
        <dbReference type="ChEBI" id="CHEBI:59789"/>
        <dbReference type="ChEBI" id="CHEBI:61961"/>
        <dbReference type="EC" id="2.1.1.360"/>
    </reaction>
</comment>
<feature type="domain" description="DOT1" evidence="13">
    <location>
        <begin position="256"/>
        <end position="580"/>
    </location>
</feature>
<dbReference type="InterPro" id="IPR030445">
    <property type="entry name" value="H3-K79_meTrfase"/>
</dbReference>
<keyword evidence="15" id="KW-1185">Reference proteome</keyword>
<dbReference type="Pfam" id="PF08123">
    <property type="entry name" value="DOT1"/>
    <property type="match status" value="1"/>
</dbReference>
<evidence type="ECO:0000256" key="5">
    <source>
        <dbReference type="ARBA" id="ARBA00022679"/>
    </source>
</evidence>
<accession>A0A166TAG8</accession>
<keyword evidence="5 11" id="KW-0808">Transferase</keyword>
<evidence type="ECO:0000313" key="15">
    <source>
        <dbReference type="Proteomes" id="UP000076532"/>
    </source>
</evidence>
<comment type="function">
    <text evidence="11">Histone methyltransferase that specifically trimethylates histone H3 to form H3K79me3. This methylation is required for telomere silencing and for the pachytene checkpoint during the meiotic cell cycle by allowing the recruitment of RAD9 to double strand breaks. Nucleosomes are preferred as substrate compared to free histone.</text>
</comment>
<gene>
    <name evidence="14" type="ORF">FIBSPDRAFT_726034</name>
</gene>
<dbReference type="GO" id="GO:0005634">
    <property type="term" value="C:nucleus"/>
    <property type="evidence" value="ECO:0007669"/>
    <property type="project" value="UniProtKB-SubCell"/>
</dbReference>
<dbReference type="GO" id="GO:0006281">
    <property type="term" value="P:DNA repair"/>
    <property type="evidence" value="ECO:0007669"/>
    <property type="project" value="TreeGrafter"/>
</dbReference>
<keyword evidence="7 11" id="KW-0156">Chromatin regulator</keyword>
<dbReference type="Gene3D" id="3.40.50.150">
    <property type="entry name" value="Vaccinia Virus protein VP39"/>
    <property type="match status" value="1"/>
</dbReference>
<dbReference type="GO" id="GO:0140956">
    <property type="term" value="F:histone H3K79 trimethyltransferase activity"/>
    <property type="evidence" value="ECO:0007669"/>
    <property type="project" value="UniProtKB-EC"/>
</dbReference>
<evidence type="ECO:0000256" key="2">
    <source>
        <dbReference type="ARBA" id="ARBA00012190"/>
    </source>
</evidence>
<comment type="miscellaneous">
    <text evidence="11">In contrast to other lysine histone methyltransferases, it does not contain a SET domain, suggesting the existence of another mechanism for methylation of lysine residues of histones.</text>
</comment>
<evidence type="ECO:0000256" key="4">
    <source>
        <dbReference type="ARBA" id="ARBA00022603"/>
    </source>
</evidence>
<comment type="activity regulation">
    <text evidence="11">Ubiquitination of histone H2B to form H2BK123ub1 is required for efficient DOT1 methyltransferase activity on histone H3.</text>
</comment>
<evidence type="ECO:0000256" key="7">
    <source>
        <dbReference type="ARBA" id="ARBA00022853"/>
    </source>
</evidence>
<evidence type="ECO:0000256" key="11">
    <source>
        <dbReference type="RuleBase" id="RU271113"/>
    </source>
</evidence>
<comment type="subcellular location">
    <subcellularLocation>
        <location evidence="1 11">Nucleus</location>
    </subcellularLocation>
</comment>
<dbReference type="InterPro" id="IPR029063">
    <property type="entry name" value="SAM-dependent_MTases_sf"/>
</dbReference>
<keyword evidence="4 11" id="KW-0489">Methyltransferase</keyword>
<evidence type="ECO:0000259" key="13">
    <source>
        <dbReference type="PROSITE" id="PS51569"/>
    </source>
</evidence>
<dbReference type="FunFam" id="3.40.50.150:FF:000033">
    <property type="entry name" value="Histone-lysine N-methyltransferase, H3 lysine-79 specific"/>
    <property type="match status" value="1"/>
</dbReference>
<feature type="compositionally biased region" description="Low complexity" evidence="12">
    <location>
        <begin position="260"/>
        <end position="284"/>
    </location>
</feature>
<evidence type="ECO:0000256" key="1">
    <source>
        <dbReference type="ARBA" id="ARBA00004123"/>
    </source>
</evidence>
<feature type="region of interest" description="Disordered" evidence="12">
    <location>
        <begin position="54"/>
        <end position="150"/>
    </location>
</feature>
<evidence type="ECO:0000313" key="14">
    <source>
        <dbReference type="EMBL" id="KZP30402.1"/>
    </source>
</evidence>
<dbReference type="EMBL" id="KV417494">
    <property type="protein sequence ID" value="KZP30402.1"/>
    <property type="molecule type" value="Genomic_DNA"/>
</dbReference>